<organism evidence="7">
    <name type="scientific">Hymenolepis diminuta</name>
    <name type="common">Rat tapeworm</name>
    <dbReference type="NCBI Taxonomy" id="6216"/>
    <lineage>
        <taxon>Eukaryota</taxon>
        <taxon>Metazoa</taxon>
        <taxon>Spiralia</taxon>
        <taxon>Lophotrochozoa</taxon>
        <taxon>Platyhelminthes</taxon>
        <taxon>Cestoda</taxon>
        <taxon>Eucestoda</taxon>
        <taxon>Cyclophyllidea</taxon>
        <taxon>Hymenolepididae</taxon>
        <taxon>Hymenolepis</taxon>
    </lineage>
</organism>
<keyword evidence="1 4" id="KW-0853">WD repeat</keyword>
<dbReference type="PRINTS" id="PR00320">
    <property type="entry name" value="GPROTEINBRPT"/>
</dbReference>
<dbReference type="Gene3D" id="2.130.10.10">
    <property type="entry name" value="YVTN repeat-like/Quinoprotein amine dehydrogenase"/>
    <property type="match status" value="1"/>
</dbReference>
<dbReference type="PROSITE" id="PS50294">
    <property type="entry name" value="WD_REPEATS_REGION"/>
    <property type="match status" value="4"/>
</dbReference>
<dbReference type="EMBL" id="UYSG01003529">
    <property type="protein sequence ID" value="VDL58155.1"/>
    <property type="molecule type" value="Genomic_DNA"/>
</dbReference>
<evidence type="ECO:0000313" key="7">
    <source>
        <dbReference type="WBParaSite" id="HDID_0000583901-mRNA-1"/>
    </source>
</evidence>
<sequence>MSEIFNSLFLFFKLHPSLNFEAEDFLQDVEKIQTLSHHEERIWCVSFNNAGTILASCGEDRLLCLWVLEGSTWKYAFSSNENHTRTIRCVSWSPTDRYLATASFDGSIAVWRVDVTNGVIDLQTVAVLQGHVSEVKSVAWSRSGYLLATCGRDKSVWIWEFDDEEDVQCAGVLQPHDADVKSVFWHPIKDILGSTSYDNTINLYKEELDDWTVVCKITGHESTVWKAEFSPDGDYLASVSEDRTIKLWQELPMEKSIRWICLQTLTGYHCGPVFDLSWSPCGHYLATCGGDNSIFVFHLESDSNLSVEGSSSMIASPYACVKKAHKADVNSVSWRPKLWGTKFVDRTPSYLLVSGGDDRDINLWSVPLNSDTFAEEIVEVVSDENVDDVD</sequence>
<dbReference type="InterPro" id="IPR020472">
    <property type="entry name" value="WD40_PAC1"/>
</dbReference>
<evidence type="ECO:0000256" key="4">
    <source>
        <dbReference type="PROSITE-ProRule" id="PRU00221"/>
    </source>
</evidence>
<dbReference type="PROSITE" id="PS00678">
    <property type="entry name" value="WD_REPEATS_1"/>
    <property type="match status" value="1"/>
</dbReference>
<reference evidence="7" key="1">
    <citation type="submission" date="2017-02" db="UniProtKB">
        <authorList>
            <consortium name="WormBaseParasite"/>
        </authorList>
    </citation>
    <scope>IDENTIFICATION</scope>
</reference>
<dbReference type="PROSITE" id="PS50082">
    <property type="entry name" value="WD_REPEATS_2"/>
    <property type="match status" value="5"/>
</dbReference>
<dbReference type="InterPro" id="IPR001680">
    <property type="entry name" value="WD40_rpt"/>
</dbReference>
<evidence type="ECO:0000256" key="1">
    <source>
        <dbReference type="ARBA" id="ARBA00022574"/>
    </source>
</evidence>
<evidence type="ECO:0000313" key="6">
    <source>
        <dbReference type="Proteomes" id="UP000274504"/>
    </source>
</evidence>
<dbReference type="InterPro" id="IPR015943">
    <property type="entry name" value="WD40/YVTN_repeat-like_dom_sf"/>
</dbReference>
<gene>
    <name evidence="5" type="ORF">HDID_LOCUS5837</name>
</gene>
<reference evidence="5 6" key="2">
    <citation type="submission" date="2018-11" db="EMBL/GenBank/DDBJ databases">
        <authorList>
            <consortium name="Pathogen Informatics"/>
        </authorList>
    </citation>
    <scope>NUCLEOTIDE SEQUENCE [LARGE SCALE GENOMIC DNA]</scope>
</reference>
<dbReference type="SUPFAM" id="SSF50978">
    <property type="entry name" value="WD40 repeat-like"/>
    <property type="match status" value="1"/>
</dbReference>
<comment type="similarity">
    <text evidence="3">Belongs to the WD repeat CIA1 family.</text>
</comment>
<dbReference type="GO" id="GO:0016226">
    <property type="term" value="P:iron-sulfur cluster assembly"/>
    <property type="evidence" value="ECO:0007669"/>
    <property type="project" value="UniProtKB-UniRule"/>
</dbReference>
<name>A0A0R3SLM4_HYMDI</name>
<feature type="repeat" description="WD" evidence="4">
    <location>
        <begin position="35"/>
        <end position="66"/>
    </location>
</feature>
<dbReference type="AlphaFoldDB" id="A0A0R3SLM4"/>
<comment type="function">
    <text evidence="3">Essential component of the cytosolic iron-sulfur (Fe/S) protein assembly machinery. Required for the maturation of extramitochondrial Fe/S proteins.</text>
</comment>
<dbReference type="STRING" id="6216.A0A0R3SLM4"/>
<feature type="repeat" description="WD" evidence="4">
    <location>
        <begin position="80"/>
        <end position="114"/>
    </location>
</feature>
<feature type="repeat" description="WD" evidence="4">
    <location>
        <begin position="128"/>
        <end position="169"/>
    </location>
</feature>
<dbReference type="InterPro" id="IPR028608">
    <property type="entry name" value="CIAO1/Cia1"/>
</dbReference>
<protein>
    <recommendedName>
        <fullName evidence="3">Probable cytosolic iron-sulfur protein assembly protein CIAO1 homolog</fullName>
    </recommendedName>
</protein>
<dbReference type="SMART" id="SM00320">
    <property type="entry name" value="WD40"/>
    <property type="match status" value="7"/>
</dbReference>
<dbReference type="Pfam" id="PF00400">
    <property type="entry name" value="WD40"/>
    <property type="match status" value="7"/>
</dbReference>
<keyword evidence="2" id="KW-0677">Repeat</keyword>
<proteinExistence type="inferred from homology"/>
<accession>A0A0R3SLM4</accession>
<dbReference type="PANTHER" id="PTHR19920:SF0">
    <property type="entry name" value="CYTOSOLIC IRON-SULFUR PROTEIN ASSEMBLY PROTEIN CIAO1-RELATED"/>
    <property type="match status" value="1"/>
</dbReference>
<dbReference type="Proteomes" id="UP000274504">
    <property type="component" value="Unassembled WGS sequence"/>
</dbReference>
<dbReference type="InterPro" id="IPR019775">
    <property type="entry name" value="WD40_repeat_CS"/>
</dbReference>
<dbReference type="InterPro" id="IPR036322">
    <property type="entry name" value="WD40_repeat_dom_sf"/>
</dbReference>
<dbReference type="GO" id="GO:0097361">
    <property type="term" value="C:cytosolic [4Fe-4S] assembly targeting complex"/>
    <property type="evidence" value="ECO:0007669"/>
    <property type="project" value="InterPro"/>
</dbReference>
<dbReference type="HAMAP" id="MF_03037">
    <property type="entry name" value="ciao1"/>
    <property type="match status" value="1"/>
</dbReference>
<dbReference type="OrthoDB" id="284782at2759"/>
<feature type="repeat" description="WD" evidence="4">
    <location>
        <begin position="266"/>
        <end position="307"/>
    </location>
</feature>
<dbReference type="PANTHER" id="PTHR19920">
    <property type="entry name" value="WD40 PROTEIN CIAO1"/>
    <property type="match status" value="1"/>
</dbReference>
<evidence type="ECO:0000256" key="2">
    <source>
        <dbReference type="ARBA" id="ARBA00022737"/>
    </source>
</evidence>
<evidence type="ECO:0000256" key="3">
    <source>
        <dbReference type="HAMAP-Rule" id="MF_03037"/>
    </source>
</evidence>
<evidence type="ECO:0000313" key="5">
    <source>
        <dbReference type="EMBL" id="VDL58155.1"/>
    </source>
</evidence>
<dbReference type="WBParaSite" id="HDID_0000583901-mRNA-1">
    <property type="protein sequence ID" value="HDID_0000583901-mRNA-1"/>
    <property type="gene ID" value="HDID_0000583901"/>
</dbReference>
<dbReference type="CDD" id="cd00200">
    <property type="entry name" value="WD40"/>
    <property type="match status" value="1"/>
</dbReference>
<feature type="repeat" description="WD" evidence="4">
    <location>
        <begin position="217"/>
        <end position="249"/>
    </location>
</feature>